<comment type="caution">
    <text evidence="10">The sequence shown here is derived from an EMBL/GenBank/DDBJ whole genome shotgun (WGS) entry which is preliminary data.</text>
</comment>
<evidence type="ECO:0000256" key="7">
    <source>
        <dbReference type="SAM" id="Phobius"/>
    </source>
</evidence>
<proteinExistence type="inferred from homology"/>
<dbReference type="RefSeq" id="WP_120273325.1">
    <property type="nucleotide sequence ID" value="NZ_RAPN01000001.1"/>
</dbReference>
<dbReference type="Proteomes" id="UP000283387">
    <property type="component" value="Unassembled WGS sequence"/>
</dbReference>
<name>A0A419W9H4_9BACT</name>
<keyword evidence="4 7" id="KW-1133">Transmembrane helix</keyword>
<comment type="similarity">
    <text evidence="6">Belongs to the ABC-4 integral membrane protein family.</text>
</comment>
<keyword evidence="3 7" id="KW-0812">Transmembrane</keyword>
<feature type="transmembrane region" description="Helical" evidence="7">
    <location>
        <begin position="698"/>
        <end position="718"/>
    </location>
</feature>
<keyword evidence="2" id="KW-1003">Cell membrane</keyword>
<dbReference type="GO" id="GO:0005886">
    <property type="term" value="C:plasma membrane"/>
    <property type="evidence" value="ECO:0007669"/>
    <property type="project" value="UniProtKB-SubCell"/>
</dbReference>
<protein>
    <submittedName>
        <fullName evidence="10">Putative ABC transport system permease protein</fullName>
    </submittedName>
</protein>
<accession>A0A419W9H4</accession>
<feature type="domain" description="MacB-like periplasmic core" evidence="9">
    <location>
        <begin position="452"/>
        <end position="620"/>
    </location>
</feature>
<evidence type="ECO:0000256" key="1">
    <source>
        <dbReference type="ARBA" id="ARBA00004651"/>
    </source>
</evidence>
<evidence type="ECO:0000313" key="10">
    <source>
        <dbReference type="EMBL" id="RKD92076.1"/>
    </source>
</evidence>
<dbReference type="PANTHER" id="PTHR30572:SF4">
    <property type="entry name" value="ABC TRANSPORTER PERMEASE YTRF"/>
    <property type="match status" value="1"/>
</dbReference>
<dbReference type="AlphaFoldDB" id="A0A419W9H4"/>
<evidence type="ECO:0000259" key="9">
    <source>
        <dbReference type="Pfam" id="PF12704"/>
    </source>
</evidence>
<evidence type="ECO:0000256" key="3">
    <source>
        <dbReference type="ARBA" id="ARBA00022692"/>
    </source>
</evidence>
<dbReference type="GO" id="GO:0022857">
    <property type="term" value="F:transmembrane transporter activity"/>
    <property type="evidence" value="ECO:0007669"/>
    <property type="project" value="TreeGrafter"/>
</dbReference>
<feature type="transmembrane region" description="Helical" evidence="7">
    <location>
        <begin position="445"/>
        <end position="465"/>
    </location>
</feature>
<feature type="domain" description="ABC3 transporter permease C-terminal" evidence="8">
    <location>
        <begin position="701"/>
        <end position="814"/>
    </location>
</feature>
<dbReference type="Pfam" id="PF12704">
    <property type="entry name" value="MacB_PCD"/>
    <property type="match status" value="2"/>
</dbReference>
<evidence type="ECO:0000256" key="2">
    <source>
        <dbReference type="ARBA" id="ARBA00022475"/>
    </source>
</evidence>
<dbReference type="InterPro" id="IPR003838">
    <property type="entry name" value="ABC3_permease_C"/>
</dbReference>
<keyword evidence="5 7" id="KW-0472">Membrane</keyword>
<reference evidence="10 11" key="1">
    <citation type="submission" date="2018-09" db="EMBL/GenBank/DDBJ databases">
        <title>Genomic Encyclopedia of Archaeal and Bacterial Type Strains, Phase II (KMG-II): from individual species to whole genera.</title>
        <authorList>
            <person name="Goeker M."/>
        </authorList>
    </citation>
    <scope>NUCLEOTIDE SEQUENCE [LARGE SCALE GENOMIC DNA]</scope>
    <source>
        <strain evidence="10 11">DSM 27148</strain>
    </source>
</reference>
<feature type="transmembrane region" description="Helical" evidence="7">
    <location>
        <begin position="782"/>
        <end position="802"/>
    </location>
</feature>
<evidence type="ECO:0000259" key="8">
    <source>
        <dbReference type="Pfam" id="PF02687"/>
    </source>
</evidence>
<sequence>MNVLINFIFRRIWSSKTNFLINLQGLSIGMIAFLFIAVWIISEKSYDRFWDEADNMYRVELQRRAAGNELTNTARNFNGVGPVLRNELPEIAAATHLDKDIITVFTPTASVQNVNMFFTDSSFFKVFPRPLRSENPEQIFGDIHNAIISRSLGEKLFGTADPLGQSFKLNEGWEYNVVAVFDDVPESSHIKFDLILQRKALLYYMRNFDYTTGMLDNSRLSSFTVADPYSESQWRGTRGYTYVRLKEGSDIKLVEQKYAAAIAPCVGQFVANNETIQFSFKGVPDIHLAESKEGEMFVNGSRVRLWAFALIGFLLIITSLLNYANIAVASSMSQLQSRGIHRVLGANRRVFYLTVLLEAFVFNLIAGAISFLPAVICLRHGCLIAGFEFFPTTFGTILTILFGLIVSGTLLGSIYPFLFLERRLVQANASLKVTARGGGVHSTRALVVFQFAVSIFLIIGTISIFKQLQFMEKSSTGMNMEQTMVSFSPMTMIKKPDEWTKLETFRNEVQKIPGVKAFTTGEIVAGSDYHRSSDRVWLQDGEESKFPFAMAHVDYNYFDFFDMQTVAGSLFNVESKKDGREVILNESACRQIGLSPAEAVNRFLQVDGMPRRIVAVVGDHHQLSLREAIKPALFFNSLDWNRTVGYYFIKIAPTGQAATIAAVSDLWRKLYPQEEYHFSFLDENYQAAYQADVNFGRIYLLLALLTIFIASMGLYALARFASKVRVKEIGIRKVNGAKISEILIMLNNDFVRWVAIAFVIAMPVAWYAMHRWLESFAYKTELSWWIFASAGLLALGIALLTVSWQSWKAATRNPVEALRYE</sequence>
<feature type="transmembrane region" description="Helical" evidence="7">
    <location>
        <begin position="396"/>
        <end position="420"/>
    </location>
</feature>
<comment type="subcellular location">
    <subcellularLocation>
        <location evidence="1">Cell membrane</location>
        <topology evidence="1">Multi-pass membrane protein</topology>
    </subcellularLocation>
</comment>
<gene>
    <name evidence="10" type="ORF">BC643_2446</name>
</gene>
<feature type="transmembrane region" description="Helical" evidence="7">
    <location>
        <begin position="305"/>
        <end position="329"/>
    </location>
</feature>
<feature type="transmembrane region" description="Helical" evidence="7">
    <location>
        <begin position="750"/>
        <end position="770"/>
    </location>
</feature>
<feature type="transmembrane region" description="Helical" evidence="7">
    <location>
        <begin position="350"/>
        <end position="376"/>
    </location>
</feature>
<feature type="transmembrane region" description="Helical" evidence="7">
    <location>
        <begin position="20"/>
        <end position="41"/>
    </location>
</feature>
<evidence type="ECO:0000256" key="5">
    <source>
        <dbReference type="ARBA" id="ARBA00023136"/>
    </source>
</evidence>
<dbReference type="Pfam" id="PF02687">
    <property type="entry name" value="FtsX"/>
    <property type="match status" value="1"/>
</dbReference>
<evidence type="ECO:0000256" key="6">
    <source>
        <dbReference type="ARBA" id="ARBA00038076"/>
    </source>
</evidence>
<dbReference type="InterPro" id="IPR025857">
    <property type="entry name" value="MacB_PCD"/>
</dbReference>
<evidence type="ECO:0000313" key="11">
    <source>
        <dbReference type="Proteomes" id="UP000283387"/>
    </source>
</evidence>
<feature type="domain" description="MacB-like periplasmic core" evidence="9">
    <location>
        <begin position="20"/>
        <end position="257"/>
    </location>
</feature>
<dbReference type="PANTHER" id="PTHR30572">
    <property type="entry name" value="MEMBRANE COMPONENT OF TRANSPORTER-RELATED"/>
    <property type="match status" value="1"/>
</dbReference>
<evidence type="ECO:0000256" key="4">
    <source>
        <dbReference type="ARBA" id="ARBA00022989"/>
    </source>
</evidence>
<keyword evidence="11" id="KW-1185">Reference proteome</keyword>
<organism evidence="10 11">
    <name type="scientific">Mangrovibacterium diazotrophicum</name>
    <dbReference type="NCBI Taxonomy" id="1261403"/>
    <lineage>
        <taxon>Bacteria</taxon>
        <taxon>Pseudomonadati</taxon>
        <taxon>Bacteroidota</taxon>
        <taxon>Bacteroidia</taxon>
        <taxon>Marinilabiliales</taxon>
        <taxon>Prolixibacteraceae</taxon>
        <taxon>Mangrovibacterium</taxon>
    </lineage>
</organism>
<dbReference type="OrthoDB" id="973461at2"/>
<dbReference type="EMBL" id="RAPN01000001">
    <property type="protein sequence ID" value="RKD92076.1"/>
    <property type="molecule type" value="Genomic_DNA"/>
</dbReference>
<dbReference type="InterPro" id="IPR050250">
    <property type="entry name" value="Macrolide_Exporter_MacB"/>
</dbReference>